<proteinExistence type="predicted"/>
<feature type="transmembrane region" description="Helical" evidence="8">
    <location>
        <begin position="294"/>
        <end position="318"/>
    </location>
</feature>
<evidence type="ECO:0000256" key="4">
    <source>
        <dbReference type="ARBA" id="ARBA00022692"/>
    </source>
</evidence>
<dbReference type="Proteomes" id="UP000587527">
    <property type="component" value="Unassembled WGS sequence"/>
</dbReference>
<dbReference type="PANTHER" id="PTHR23517:SF2">
    <property type="entry name" value="MULTIDRUG RESISTANCE PROTEIN MDTH"/>
    <property type="match status" value="1"/>
</dbReference>
<keyword evidence="3" id="KW-1003">Cell membrane</keyword>
<feature type="transmembrane region" description="Helical" evidence="8">
    <location>
        <begin position="255"/>
        <end position="274"/>
    </location>
</feature>
<dbReference type="Pfam" id="PF07690">
    <property type="entry name" value="MFS_1"/>
    <property type="match status" value="1"/>
</dbReference>
<keyword evidence="10" id="KW-1185">Reference proteome</keyword>
<evidence type="ECO:0000256" key="2">
    <source>
        <dbReference type="ARBA" id="ARBA00022448"/>
    </source>
</evidence>
<dbReference type="RefSeq" id="WP_184831619.1">
    <property type="nucleotide sequence ID" value="NZ_JACHMN010000001.1"/>
</dbReference>
<evidence type="ECO:0000256" key="3">
    <source>
        <dbReference type="ARBA" id="ARBA00022475"/>
    </source>
</evidence>
<accession>A0A841BHT4</accession>
<evidence type="ECO:0000256" key="1">
    <source>
        <dbReference type="ARBA" id="ARBA00004651"/>
    </source>
</evidence>
<feature type="transmembrane region" description="Helical" evidence="8">
    <location>
        <begin position="60"/>
        <end position="80"/>
    </location>
</feature>
<gene>
    <name evidence="9" type="ORF">F4553_000564</name>
</gene>
<dbReference type="SUPFAM" id="SSF103473">
    <property type="entry name" value="MFS general substrate transporter"/>
    <property type="match status" value="1"/>
</dbReference>
<feature type="transmembrane region" description="Helical" evidence="8">
    <location>
        <begin position="179"/>
        <end position="202"/>
    </location>
</feature>
<reference evidence="9 10" key="1">
    <citation type="submission" date="2020-08" db="EMBL/GenBank/DDBJ databases">
        <title>Sequencing the genomes of 1000 actinobacteria strains.</title>
        <authorList>
            <person name="Klenk H.-P."/>
        </authorList>
    </citation>
    <scope>NUCLEOTIDE SEQUENCE [LARGE SCALE GENOMIC DNA]</scope>
    <source>
        <strain evidence="9 10">DSM 45362</strain>
    </source>
</reference>
<evidence type="ECO:0000313" key="10">
    <source>
        <dbReference type="Proteomes" id="UP000587527"/>
    </source>
</evidence>
<evidence type="ECO:0000256" key="8">
    <source>
        <dbReference type="SAM" id="Phobius"/>
    </source>
</evidence>
<dbReference type="GO" id="GO:0005886">
    <property type="term" value="C:plasma membrane"/>
    <property type="evidence" value="ECO:0007669"/>
    <property type="project" value="UniProtKB-SubCell"/>
</dbReference>
<feature type="transmembrane region" description="Helical" evidence="8">
    <location>
        <begin position="324"/>
        <end position="346"/>
    </location>
</feature>
<evidence type="ECO:0000256" key="5">
    <source>
        <dbReference type="ARBA" id="ARBA00022989"/>
    </source>
</evidence>
<dbReference type="AlphaFoldDB" id="A0A841BHT4"/>
<dbReference type="EMBL" id="JACHMN010000001">
    <property type="protein sequence ID" value="MBB5867185.1"/>
    <property type="molecule type" value="Genomic_DNA"/>
</dbReference>
<keyword evidence="4 8" id="KW-0812">Transmembrane</keyword>
<feature type="transmembrane region" description="Helical" evidence="8">
    <location>
        <begin position="100"/>
        <end position="123"/>
    </location>
</feature>
<name>A0A841BHT4_9ACTN</name>
<protein>
    <submittedName>
        <fullName evidence="9">Putative MFS family arabinose efflux permease</fullName>
    </submittedName>
</protein>
<evidence type="ECO:0000256" key="7">
    <source>
        <dbReference type="SAM" id="MobiDB-lite"/>
    </source>
</evidence>
<evidence type="ECO:0000313" key="9">
    <source>
        <dbReference type="EMBL" id="MBB5867185.1"/>
    </source>
</evidence>
<feature type="transmembrane region" description="Helical" evidence="8">
    <location>
        <begin position="358"/>
        <end position="378"/>
    </location>
</feature>
<dbReference type="InterPro" id="IPR036259">
    <property type="entry name" value="MFS_trans_sf"/>
</dbReference>
<dbReference type="GO" id="GO:0022857">
    <property type="term" value="F:transmembrane transporter activity"/>
    <property type="evidence" value="ECO:0007669"/>
    <property type="project" value="InterPro"/>
</dbReference>
<evidence type="ECO:0000256" key="6">
    <source>
        <dbReference type="ARBA" id="ARBA00023136"/>
    </source>
</evidence>
<dbReference type="InterPro" id="IPR011701">
    <property type="entry name" value="MFS"/>
</dbReference>
<dbReference type="Gene3D" id="1.20.1250.20">
    <property type="entry name" value="MFS general substrate transporter like domains"/>
    <property type="match status" value="1"/>
</dbReference>
<dbReference type="PANTHER" id="PTHR23517">
    <property type="entry name" value="RESISTANCE PROTEIN MDTM, PUTATIVE-RELATED-RELATED"/>
    <property type="match status" value="1"/>
</dbReference>
<feature type="region of interest" description="Disordered" evidence="7">
    <location>
        <begin position="1"/>
        <end position="20"/>
    </location>
</feature>
<dbReference type="InterPro" id="IPR050171">
    <property type="entry name" value="MFS_Transporters"/>
</dbReference>
<comment type="subcellular location">
    <subcellularLocation>
        <location evidence="1">Cell membrane</location>
        <topology evidence="1">Multi-pass membrane protein</topology>
    </subcellularLocation>
</comment>
<keyword evidence="2" id="KW-0813">Transport</keyword>
<organism evidence="9 10">
    <name type="scientific">Allocatelliglobosispora scoriae</name>
    <dbReference type="NCBI Taxonomy" id="643052"/>
    <lineage>
        <taxon>Bacteria</taxon>
        <taxon>Bacillati</taxon>
        <taxon>Actinomycetota</taxon>
        <taxon>Actinomycetes</taxon>
        <taxon>Micromonosporales</taxon>
        <taxon>Micromonosporaceae</taxon>
        <taxon>Allocatelliglobosispora</taxon>
    </lineage>
</organism>
<comment type="caution">
    <text evidence="9">The sequence shown here is derived from an EMBL/GenBank/DDBJ whole genome shotgun (WGS) entry which is preliminary data.</text>
</comment>
<feature type="transmembrane region" description="Helical" evidence="8">
    <location>
        <begin position="27"/>
        <end position="48"/>
    </location>
</feature>
<keyword evidence="6 8" id="KW-0472">Membrane</keyword>
<feature type="transmembrane region" description="Helical" evidence="8">
    <location>
        <begin position="384"/>
        <end position="403"/>
    </location>
</feature>
<sequence>MTATATAAPPAPGRSSSWPRSGDERRLVLIALIDSLGSGAFMAASVVLFTRLLGLSAVQIGTAIAVAGVAGMAFAVPWGITADRFGTRRVLQLLQLWRAIGFLGYVLVDDFTGYLVVTLLLGLAEKASPPLTTAVAAATVEPDRRVQLLAYLRSVRNVGFTAGSLLATLAVLAGDRTALLLVVCGNAATFVFAAAMLGTLRARQAPPAASRTEAGAPLRRRPWFCLSALLSGAISIHRPLLAIGLPLWLIGHTSAPPAMVTVLIAVNTVLVMLLQVRFSRRSDAPVEAARQLRLAAVMLAGFALLISVSAGAGGWVVIVLPVLAVLALTCGELWHSAGSWGLSLALSPERFRGRFLTAFNLGVNAVDVTGAVLITAVVLPAGMLGWIGLAAVLAALGAAAVPVSARAEREAQQAAPLHHSQPTP</sequence>
<keyword evidence="5 8" id="KW-1133">Transmembrane helix</keyword>
<feature type="transmembrane region" description="Helical" evidence="8">
    <location>
        <begin position="223"/>
        <end position="249"/>
    </location>
</feature>